<dbReference type="Proteomes" id="UP000195897">
    <property type="component" value="Unassembled WGS sequence"/>
</dbReference>
<dbReference type="Proteomes" id="UP000195326">
    <property type="component" value="Unassembled WGS sequence"/>
</dbReference>
<feature type="domain" description="SpoVT-AbrB" evidence="2">
    <location>
        <begin position="7"/>
        <end position="52"/>
    </location>
</feature>
<dbReference type="SMART" id="SM00966">
    <property type="entry name" value="SpoVT_AbrB"/>
    <property type="match status" value="1"/>
</dbReference>
<dbReference type="PANTHER" id="PTHR36432">
    <property type="match status" value="1"/>
</dbReference>
<keyword evidence="1" id="KW-0238">DNA-binding</keyword>
<dbReference type="Gene3D" id="2.10.260.10">
    <property type="match status" value="1"/>
</dbReference>
<dbReference type="EMBL" id="NFKK01000003">
    <property type="protein sequence ID" value="OUP53608.1"/>
    <property type="molecule type" value="Genomic_DNA"/>
</dbReference>
<sequence>MNQKSSGIVRKIDDLGRIVLPAEMRRALELSVQDPVEIQVQGDHIILRKHTSACAFCGAVGQLTTFRGKYVCPDCIRSLRCL</sequence>
<dbReference type="InterPro" id="IPR037914">
    <property type="entry name" value="SpoVT-AbrB_sf"/>
</dbReference>
<evidence type="ECO:0000256" key="1">
    <source>
        <dbReference type="PROSITE-ProRule" id="PRU01076"/>
    </source>
</evidence>
<dbReference type="PANTHER" id="PTHR36432:SF4">
    <property type="entry name" value="TRANSITION STATE REGULATOR ABH-RELATED"/>
    <property type="match status" value="1"/>
</dbReference>
<dbReference type="InterPro" id="IPR052731">
    <property type="entry name" value="B_subtilis_Trans_State_Reg"/>
</dbReference>
<organism evidence="4 5">
    <name type="scientific">Butyricicoccus pullicaecorum</name>
    <dbReference type="NCBI Taxonomy" id="501571"/>
    <lineage>
        <taxon>Bacteria</taxon>
        <taxon>Bacillati</taxon>
        <taxon>Bacillota</taxon>
        <taxon>Clostridia</taxon>
        <taxon>Eubacteriales</taxon>
        <taxon>Butyricicoccaceae</taxon>
        <taxon>Butyricicoccus</taxon>
    </lineage>
</organism>
<name>A0A1Y4LK29_9FIRM</name>
<protein>
    <submittedName>
        <fullName evidence="4">AbrB family transcriptional regulator</fullName>
    </submittedName>
</protein>
<dbReference type="NCBIfam" id="TIGR01439">
    <property type="entry name" value="lp_hng_hel_AbrB"/>
    <property type="match status" value="1"/>
</dbReference>
<reference evidence="5 6" key="1">
    <citation type="submission" date="2017-04" db="EMBL/GenBank/DDBJ databases">
        <title>Function of individual gut microbiota members based on whole genome sequencing of pure cultures obtained from chicken caecum.</title>
        <authorList>
            <person name="Medvecky M."/>
            <person name="Cejkova D."/>
            <person name="Polansky O."/>
            <person name="Karasova D."/>
            <person name="Kubasova T."/>
            <person name="Cizek A."/>
            <person name="Rychlik I."/>
        </authorList>
    </citation>
    <scope>NUCLEOTIDE SEQUENCE [LARGE SCALE GENOMIC DNA]</scope>
    <source>
        <strain evidence="5">An179</strain>
        <strain evidence="6">An180</strain>
    </source>
</reference>
<dbReference type="PROSITE" id="PS51740">
    <property type="entry name" value="SPOVT_ABRB"/>
    <property type="match status" value="1"/>
</dbReference>
<evidence type="ECO:0000313" key="3">
    <source>
        <dbReference type="EMBL" id="OUP53608.1"/>
    </source>
</evidence>
<dbReference type="Pfam" id="PF04014">
    <property type="entry name" value="MazE_antitoxin"/>
    <property type="match status" value="1"/>
</dbReference>
<evidence type="ECO:0000313" key="6">
    <source>
        <dbReference type="Proteomes" id="UP000195897"/>
    </source>
</evidence>
<dbReference type="SUPFAM" id="SSF89447">
    <property type="entry name" value="AbrB/MazE/MraZ-like"/>
    <property type="match status" value="1"/>
</dbReference>
<evidence type="ECO:0000313" key="5">
    <source>
        <dbReference type="Proteomes" id="UP000195326"/>
    </source>
</evidence>
<evidence type="ECO:0000259" key="2">
    <source>
        <dbReference type="PROSITE" id="PS51740"/>
    </source>
</evidence>
<dbReference type="STRING" id="501571.GCA_900143195_02347"/>
<reference evidence="4" key="2">
    <citation type="journal article" date="2018" name="BMC Genomics">
        <title>Whole genome sequencing and function prediction of 133 gut anaerobes isolated from chicken caecum in pure cultures.</title>
        <authorList>
            <person name="Medvecky M."/>
            <person name="Cejkova D."/>
            <person name="Polansky O."/>
            <person name="Karasova D."/>
            <person name="Kubasova T."/>
            <person name="Cizek A."/>
            <person name="Rychlik I."/>
        </authorList>
    </citation>
    <scope>NUCLEOTIDE SEQUENCE</scope>
    <source>
        <strain evidence="4">An179</strain>
        <strain evidence="3">An180</strain>
    </source>
</reference>
<dbReference type="EMBL" id="NFKL01000015">
    <property type="protein sequence ID" value="OUP57064.1"/>
    <property type="molecule type" value="Genomic_DNA"/>
</dbReference>
<dbReference type="RefSeq" id="WP_087370740.1">
    <property type="nucleotide sequence ID" value="NZ_JBKTCX010000050.1"/>
</dbReference>
<gene>
    <name evidence="4" type="ORF">B5F15_11160</name>
    <name evidence="3" type="ORF">B5F17_03210</name>
</gene>
<dbReference type="AlphaFoldDB" id="A0A1Y4LK29"/>
<comment type="caution">
    <text evidence="4">The sequence shown here is derived from an EMBL/GenBank/DDBJ whole genome shotgun (WGS) entry which is preliminary data.</text>
</comment>
<dbReference type="GO" id="GO:0003677">
    <property type="term" value="F:DNA binding"/>
    <property type="evidence" value="ECO:0007669"/>
    <property type="project" value="UniProtKB-UniRule"/>
</dbReference>
<evidence type="ECO:0000313" key="4">
    <source>
        <dbReference type="EMBL" id="OUP57064.1"/>
    </source>
</evidence>
<dbReference type="InterPro" id="IPR007159">
    <property type="entry name" value="SpoVT-AbrB_dom"/>
</dbReference>
<proteinExistence type="predicted"/>
<accession>A0A1Y4LK29</accession>